<reference evidence="11 12" key="1">
    <citation type="journal article" date="2016" name="Nat. Commun.">
        <title>Thousands of microbial genomes shed light on interconnected biogeochemical processes in an aquifer system.</title>
        <authorList>
            <person name="Anantharaman K."/>
            <person name="Brown C.T."/>
            <person name="Hug L.A."/>
            <person name="Sharon I."/>
            <person name="Castelle C.J."/>
            <person name="Probst A.J."/>
            <person name="Thomas B.C."/>
            <person name="Singh A."/>
            <person name="Wilkins M.J."/>
            <person name="Karaoz U."/>
            <person name="Brodie E.L."/>
            <person name="Williams K.H."/>
            <person name="Hubbard S.S."/>
            <person name="Banfield J.F."/>
        </authorList>
    </citation>
    <scope>NUCLEOTIDE SEQUENCE [LARGE SCALE GENOMIC DNA]</scope>
</reference>
<protein>
    <recommendedName>
        <fullName evidence="9">Lipoprotein signal peptidase</fullName>
        <ecNumber evidence="9">3.4.23.36</ecNumber>
    </recommendedName>
    <alternativeName>
        <fullName evidence="9">Prolipoprotein signal peptidase</fullName>
    </alternativeName>
    <alternativeName>
        <fullName evidence="9">Signal peptidase II</fullName>
        <shortName evidence="9">SPase II</shortName>
    </alternativeName>
</protein>
<keyword evidence="6 9" id="KW-0378">Hydrolase</keyword>
<sequence length="151" mass="17757">MRSFKIKYSLAILIAVVLFMVDRCSKYLAIVFLQNPKIIFPQFLQLEILGNKNFIFYWTLPPLIISALVIVVLLILLYLAYQEWRVQHYGNVFFFLLIFTGAISNLLDRFKFGYVIDFINVPFWSVFNLADVYIVLGVFFLLINILQKKNV</sequence>
<evidence type="ECO:0000256" key="7">
    <source>
        <dbReference type="ARBA" id="ARBA00022989"/>
    </source>
</evidence>
<comment type="similarity">
    <text evidence="1 9 10">Belongs to the peptidase A8 family.</text>
</comment>
<keyword evidence="5 9" id="KW-0064">Aspartyl protease</keyword>
<name>A0A1G2BF92_9BACT</name>
<comment type="caution">
    <text evidence="9">Lacks conserved residue(s) required for the propagation of feature annotation.</text>
</comment>
<evidence type="ECO:0000256" key="8">
    <source>
        <dbReference type="ARBA" id="ARBA00023136"/>
    </source>
</evidence>
<accession>A0A1G2BF92</accession>
<dbReference type="GO" id="GO:0006508">
    <property type="term" value="P:proteolysis"/>
    <property type="evidence" value="ECO:0007669"/>
    <property type="project" value="UniProtKB-KW"/>
</dbReference>
<evidence type="ECO:0000256" key="5">
    <source>
        <dbReference type="ARBA" id="ARBA00022750"/>
    </source>
</evidence>
<comment type="catalytic activity">
    <reaction evidence="9">
        <text>Release of signal peptides from bacterial membrane prolipoproteins. Hydrolyzes -Xaa-Yaa-Zaa-|-(S,diacylglyceryl)Cys-, in which Xaa is hydrophobic (preferably Leu), and Yaa (Ala or Ser) and Zaa (Gly or Ala) have small, neutral side chains.</text>
        <dbReference type="EC" id="3.4.23.36"/>
    </reaction>
</comment>
<evidence type="ECO:0000256" key="2">
    <source>
        <dbReference type="ARBA" id="ARBA00022475"/>
    </source>
</evidence>
<dbReference type="HAMAP" id="MF_00161">
    <property type="entry name" value="LspA"/>
    <property type="match status" value="1"/>
</dbReference>
<feature type="transmembrane region" description="Helical" evidence="9">
    <location>
        <begin position="88"/>
        <end position="107"/>
    </location>
</feature>
<dbReference type="EMBL" id="MHKI01000014">
    <property type="protein sequence ID" value="OGY86940.1"/>
    <property type="molecule type" value="Genomic_DNA"/>
</dbReference>
<comment type="caution">
    <text evidence="11">The sequence shown here is derived from an EMBL/GenBank/DDBJ whole genome shotgun (WGS) entry which is preliminary data.</text>
</comment>
<dbReference type="PRINTS" id="PR00781">
    <property type="entry name" value="LIPOSIGPTASE"/>
</dbReference>
<evidence type="ECO:0000256" key="1">
    <source>
        <dbReference type="ARBA" id="ARBA00006139"/>
    </source>
</evidence>
<dbReference type="InterPro" id="IPR001872">
    <property type="entry name" value="Peptidase_A8"/>
</dbReference>
<feature type="transmembrane region" description="Helical" evidence="9">
    <location>
        <begin position="55"/>
        <end position="81"/>
    </location>
</feature>
<dbReference type="UniPathway" id="UPA00665"/>
<evidence type="ECO:0000256" key="9">
    <source>
        <dbReference type="HAMAP-Rule" id="MF_00161"/>
    </source>
</evidence>
<evidence type="ECO:0000256" key="3">
    <source>
        <dbReference type="ARBA" id="ARBA00022670"/>
    </source>
</evidence>
<dbReference type="GO" id="GO:0004190">
    <property type="term" value="F:aspartic-type endopeptidase activity"/>
    <property type="evidence" value="ECO:0007669"/>
    <property type="project" value="UniProtKB-UniRule"/>
</dbReference>
<feature type="active site" evidence="9">
    <location>
        <position position="117"/>
    </location>
</feature>
<dbReference type="Proteomes" id="UP000176420">
    <property type="component" value="Unassembled WGS sequence"/>
</dbReference>
<evidence type="ECO:0000256" key="4">
    <source>
        <dbReference type="ARBA" id="ARBA00022692"/>
    </source>
</evidence>
<dbReference type="AlphaFoldDB" id="A0A1G2BF92"/>
<dbReference type="PANTHER" id="PTHR33695">
    <property type="entry name" value="LIPOPROTEIN SIGNAL PEPTIDASE"/>
    <property type="match status" value="1"/>
</dbReference>
<keyword evidence="4 9" id="KW-0812">Transmembrane</keyword>
<proteinExistence type="inferred from homology"/>
<comment type="pathway">
    <text evidence="9">Protein modification; lipoprotein biosynthesis (signal peptide cleavage).</text>
</comment>
<comment type="subcellular location">
    <subcellularLocation>
        <location evidence="9">Cell membrane</location>
        <topology evidence="9">Multi-pass membrane protein</topology>
    </subcellularLocation>
</comment>
<gene>
    <name evidence="9" type="primary">lspA</name>
    <name evidence="11" type="ORF">A2319_00150</name>
</gene>
<dbReference type="PANTHER" id="PTHR33695:SF1">
    <property type="entry name" value="LIPOPROTEIN SIGNAL PEPTIDASE"/>
    <property type="match status" value="1"/>
</dbReference>
<dbReference type="Pfam" id="PF01252">
    <property type="entry name" value="Peptidase_A8"/>
    <property type="match status" value="1"/>
</dbReference>
<organism evidence="11 12">
    <name type="scientific">Candidatus Kerfeldbacteria bacterium RIFOXYB2_FULL_38_14</name>
    <dbReference type="NCBI Taxonomy" id="1798547"/>
    <lineage>
        <taxon>Bacteria</taxon>
        <taxon>Candidatus Kerfeldiibacteriota</taxon>
    </lineage>
</organism>
<feature type="active site" evidence="9">
    <location>
        <position position="131"/>
    </location>
</feature>
<keyword evidence="2 9" id="KW-1003">Cell membrane</keyword>
<evidence type="ECO:0000313" key="12">
    <source>
        <dbReference type="Proteomes" id="UP000176420"/>
    </source>
</evidence>
<keyword evidence="7 9" id="KW-1133">Transmembrane helix</keyword>
<keyword evidence="8 9" id="KW-0472">Membrane</keyword>
<dbReference type="EC" id="3.4.23.36" evidence="9"/>
<dbReference type="GO" id="GO:0005886">
    <property type="term" value="C:plasma membrane"/>
    <property type="evidence" value="ECO:0007669"/>
    <property type="project" value="UniProtKB-SubCell"/>
</dbReference>
<evidence type="ECO:0000256" key="10">
    <source>
        <dbReference type="RuleBase" id="RU004181"/>
    </source>
</evidence>
<keyword evidence="3 9" id="KW-0645">Protease</keyword>
<comment type="function">
    <text evidence="9">This protein specifically catalyzes the removal of signal peptides from prolipoproteins.</text>
</comment>
<feature type="transmembrane region" description="Helical" evidence="9">
    <location>
        <begin position="127"/>
        <end position="146"/>
    </location>
</feature>
<evidence type="ECO:0000313" key="11">
    <source>
        <dbReference type="EMBL" id="OGY86940.1"/>
    </source>
</evidence>
<evidence type="ECO:0000256" key="6">
    <source>
        <dbReference type="ARBA" id="ARBA00022801"/>
    </source>
</evidence>